<feature type="domain" description="DUF2281" evidence="1">
    <location>
        <begin position="7"/>
        <end position="70"/>
    </location>
</feature>
<evidence type="ECO:0000313" key="3">
    <source>
        <dbReference type="Proteomes" id="UP000181790"/>
    </source>
</evidence>
<protein>
    <recommendedName>
        <fullName evidence="1">DUF2281 domain-containing protein</fullName>
    </recommendedName>
</protein>
<evidence type="ECO:0000259" key="1">
    <source>
        <dbReference type="Pfam" id="PF10047"/>
    </source>
</evidence>
<dbReference type="RefSeq" id="WP_071501869.1">
    <property type="nucleotide sequence ID" value="NZ_MORL01000002.1"/>
</dbReference>
<dbReference type="Proteomes" id="UP000181790">
    <property type="component" value="Unassembled WGS sequence"/>
</dbReference>
<sequence length="71" mass="8375">MPTEKLILAQLHCLPEHLKLEVLHYIAFLQKEVAQKDQPAEIRKRRFGSAENKYKLTADFDAPLDDFKEYM</sequence>
<name>A0A1S2VMT8_9BACT</name>
<evidence type="ECO:0000313" key="2">
    <source>
        <dbReference type="EMBL" id="OIN60074.1"/>
    </source>
</evidence>
<dbReference type="OrthoDB" id="9801704at2"/>
<comment type="caution">
    <text evidence="2">The sequence shown here is derived from an EMBL/GenBank/DDBJ whole genome shotgun (WGS) entry which is preliminary data.</text>
</comment>
<organism evidence="2 3">
    <name type="scientific">Arsenicibacter rosenii</name>
    <dbReference type="NCBI Taxonomy" id="1750698"/>
    <lineage>
        <taxon>Bacteria</taxon>
        <taxon>Pseudomonadati</taxon>
        <taxon>Bacteroidota</taxon>
        <taxon>Cytophagia</taxon>
        <taxon>Cytophagales</taxon>
        <taxon>Spirosomataceae</taxon>
        <taxon>Arsenicibacter</taxon>
    </lineage>
</organism>
<proteinExistence type="predicted"/>
<dbReference type="EMBL" id="MORL01000002">
    <property type="protein sequence ID" value="OIN60074.1"/>
    <property type="molecule type" value="Genomic_DNA"/>
</dbReference>
<reference evidence="2 3" key="1">
    <citation type="submission" date="2016-10" db="EMBL/GenBank/DDBJ databases">
        <title>Arsenicibacter rosenii gen. nov., sp. nov., an efficient arsenic-methylating bacterium isolated from an arsenic-contaminated paddy soil.</title>
        <authorList>
            <person name="Huang K."/>
        </authorList>
    </citation>
    <scope>NUCLEOTIDE SEQUENCE [LARGE SCALE GENOMIC DNA]</scope>
    <source>
        <strain evidence="2 3">SM-1</strain>
    </source>
</reference>
<dbReference type="AlphaFoldDB" id="A0A1S2VMT8"/>
<dbReference type="InterPro" id="IPR018739">
    <property type="entry name" value="DUF2281"/>
</dbReference>
<keyword evidence="3" id="KW-1185">Reference proteome</keyword>
<gene>
    <name evidence="2" type="ORF">BLX24_04285</name>
</gene>
<dbReference type="Pfam" id="PF10047">
    <property type="entry name" value="DUF2281"/>
    <property type="match status" value="1"/>
</dbReference>
<accession>A0A1S2VMT8</accession>